<feature type="compositionally biased region" description="Polar residues" evidence="2">
    <location>
        <begin position="784"/>
        <end position="799"/>
    </location>
</feature>
<keyword evidence="1" id="KW-0175">Coiled coil</keyword>
<dbReference type="OrthoDB" id="5765732at2759"/>
<feature type="compositionally biased region" description="Polar residues" evidence="2">
    <location>
        <begin position="68"/>
        <end position="81"/>
    </location>
</feature>
<feature type="coiled-coil region" evidence="1">
    <location>
        <begin position="420"/>
        <end position="498"/>
    </location>
</feature>
<evidence type="ECO:0000256" key="2">
    <source>
        <dbReference type="SAM" id="MobiDB-lite"/>
    </source>
</evidence>
<sequence>MPAKCDNDVFEVRRRTIAAPLKTTASKKNMRREYLAACKNSSLKYKNSQNLKPETSLLKDSPGGINPISLSTSSNNDSKVPSNDNWETFINSSISLDNQWYSTEAKSIYYDPKNKESNSEPNKSSHMPDFDNIQIDQLKKTWKKQFLTPVIGQLDSFKLENELLSGNLDSHLKELSEIKNDLFLKNAELEALNKKYKIILSDFDRIAEERNAKAEELEALQKQIKEFQTNTSLKDKNISSNWKLREEIWENIKKGQDYCNWKVFSLNIPNITNNTSQALSTSIKHTQSLSKLKNISSDDSNAIWITQVHDYTQLLESTTHLFFAFNANKKRNSELLAEIDGLKSSKGLILKDLEELVLEKKKVDQLFLDETTSHAQTREFLSAAQTKIEELELIALDKCSECYKKSFPEEANFVNTTDLLGELDKKRHDAELKYNSLKNENMKLKLYLRKNISNQENIKQQLISQKAETTNENYAAKIKKIENDLLQSEQDKKNLHERINELCSLLNNLTSSNSTNIDLHNLQKKTATFKINSTNSERYLHNIETQNFALQMSIKQLNSLNIKSNQELKTATLLKAKESTLNRSLSNQISEKNDMINKLKCTIADLRLKIENKEIMKQLEAADFDLLQSHPLQDIKPESKGMYNNQEKVKHTLDDQPRGISKNYFDFNSVLPEALNLSLNKPNSKNTKNFNIIKSTQNPTITSKKNIAINELYEQDSNRVNIGKSATSSEKNKKLLGEPKNNTVKTTTSINKTPNTHTHSPPRVKNTPVYPSFKDPIAAYTERMNNNGLSNDANSSPESIKQKDKKKANKNPQITNIKKILQFSDEVEKIDISENQLPEFYIENYEPIYANKKFDFLKKPPKTIVFCAPVVKNELSVSSSVATATSVVDFEQPLY</sequence>
<evidence type="ECO:0000256" key="1">
    <source>
        <dbReference type="SAM" id="Coils"/>
    </source>
</evidence>
<name>A0A2T9Z0C4_9FUNG</name>
<feature type="region of interest" description="Disordered" evidence="2">
    <location>
        <begin position="49"/>
        <end position="81"/>
    </location>
</feature>
<feature type="compositionally biased region" description="Polar residues" evidence="2">
    <location>
        <begin position="740"/>
        <end position="759"/>
    </location>
</feature>
<evidence type="ECO:0000313" key="4">
    <source>
        <dbReference type="Proteomes" id="UP000245383"/>
    </source>
</evidence>
<dbReference type="Proteomes" id="UP000245383">
    <property type="component" value="Unassembled WGS sequence"/>
</dbReference>
<feature type="region of interest" description="Disordered" evidence="2">
    <location>
        <begin position="725"/>
        <end position="771"/>
    </location>
</feature>
<dbReference type="AlphaFoldDB" id="A0A2T9Z0C4"/>
<feature type="coiled-coil region" evidence="1">
    <location>
        <begin position="172"/>
        <end position="230"/>
    </location>
</feature>
<protein>
    <submittedName>
        <fullName evidence="3">Uncharacterized protein</fullName>
    </submittedName>
</protein>
<feature type="coiled-coil region" evidence="1">
    <location>
        <begin position="582"/>
        <end position="616"/>
    </location>
</feature>
<accession>A0A2T9Z0C4</accession>
<reference evidence="3 4" key="1">
    <citation type="journal article" date="2018" name="MBio">
        <title>Comparative Genomics Reveals the Core Gene Toolbox for the Fungus-Insect Symbiosis.</title>
        <authorList>
            <person name="Wang Y."/>
            <person name="Stata M."/>
            <person name="Wang W."/>
            <person name="Stajich J.E."/>
            <person name="White M.M."/>
            <person name="Moncalvo J.M."/>
        </authorList>
    </citation>
    <scope>NUCLEOTIDE SEQUENCE [LARGE SCALE GENOMIC DNA]</scope>
    <source>
        <strain evidence="3 4">SWE-8-4</strain>
    </source>
</reference>
<dbReference type="EMBL" id="MBFR01000004">
    <property type="protein sequence ID" value="PVU98041.1"/>
    <property type="molecule type" value="Genomic_DNA"/>
</dbReference>
<organism evidence="3 4">
    <name type="scientific">Smittium simulii</name>
    <dbReference type="NCBI Taxonomy" id="133385"/>
    <lineage>
        <taxon>Eukaryota</taxon>
        <taxon>Fungi</taxon>
        <taxon>Fungi incertae sedis</taxon>
        <taxon>Zoopagomycota</taxon>
        <taxon>Kickxellomycotina</taxon>
        <taxon>Harpellomycetes</taxon>
        <taxon>Harpellales</taxon>
        <taxon>Legeriomycetaceae</taxon>
        <taxon>Smittium</taxon>
    </lineage>
</organism>
<feature type="region of interest" description="Disordered" evidence="2">
    <location>
        <begin position="784"/>
        <end position="812"/>
    </location>
</feature>
<comment type="caution">
    <text evidence="3">The sequence shown here is derived from an EMBL/GenBank/DDBJ whole genome shotgun (WGS) entry which is preliminary data.</text>
</comment>
<keyword evidence="4" id="KW-1185">Reference proteome</keyword>
<evidence type="ECO:0000313" key="3">
    <source>
        <dbReference type="EMBL" id="PVU98041.1"/>
    </source>
</evidence>
<proteinExistence type="predicted"/>
<gene>
    <name evidence="3" type="ORF">BB561_000140</name>
</gene>